<protein>
    <recommendedName>
        <fullName evidence="6">Secreted protein</fullName>
    </recommendedName>
</protein>
<dbReference type="PROSITE" id="PS51257">
    <property type="entry name" value="PROKAR_LIPOPROTEIN"/>
    <property type="match status" value="1"/>
</dbReference>
<dbReference type="Proteomes" id="UP000460718">
    <property type="component" value="Unassembled WGS sequence"/>
</dbReference>
<reference evidence="4 5" key="1">
    <citation type="submission" date="2018-09" db="EMBL/GenBank/DDBJ databases">
        <title>Genomic investigation of the strawberry pathogen Phytophthora fragariae indicates pathogenicity is determined by transcriptional variation in three key races.</title>
        <authorList>
            <person name="Adams T.M."/>
            <person name="Armitage A.D."/>
            <person name="Sobczyk M.K."/>
            <person name="Bates H.J."/>
            <person name="Dunwell J.M."/>
            <person name="Nellist C.F."/>
            <person name="Harrison R.J."/>
        </authorList>
    </citation>
    <scope>NUCLEOTIDE SEQUENCE [LARGE SCALE GENOMIC DNA]</scope>
    <source>
        <strain evidence="3 5">NOV-77</strain>
        <strain evidence="2 4">SCRP245</strain>
    </source>
</reference>
<dbReference type="Proteomes" id="UP000486351">
    <property type="component" value="Unassembled WGS sequence"/>
</dbReference>
<organism evidence="2 4">
    <name type="scientific">Phytophthora fragariae</name>
    <dbReference type="NCBI Taxonomy" id="53985"/>
    <lineage>
        <taxon>Eukaryota</taxon>
        <taxon>Sar</taxon>
        <taxon>Stramenopiles</taxon>
        <taxon>Oomycota</taxon>
        <taxon>Peronosporomycetes</taxon>
        <taxon>Peronosporales</taxon>
        <taxon>Peronosporaceae</taxon>
        <taxon>Phytophthora</taxon>
    </lineage>
</organism>
<accession>A0A6A3HJQ1</accession>
<evidence type="ECO:0000313" key="5">
    <source>
        <dbReference type="Proteomes" id="UP000486351"/>
    </source>
</evidence>
<evidence type="ECO:0008006" key="6">
    <source>
        <dbReference type="Google" id="ProtNLM"/>
    </source>
</evidence>
<proteinExistence type="predicted"/>
<dbReference type="EMBL" id="QXFW01003491">
    <property type="protein sequence ID" value="KAE8970459.1"/>
    <property type="molecule type" value="Genomic_DNA"/>
</dbReference>
<dbReference type="EMBL" id="QXFY01000808">
    <property type="protein sequence ID" value="KAE9335239.1"/>
    <property type="molecule type" value="Genomic_DNA"/>
</dbReference>
<feature type="signal peptide" evidence="1">
    <location>
        <begin position="1"/>
        <end position="22"/>
    </location>
</feature>
<evidence type="ECO:0000256" key="1">
    <source>
        <dbReference type="SAM" id="SignalP"/>
    </source>
</evidence>
<keyword evidence="1" id="KW-0732">Signal</keyword>
<evidence type="ECO:0000313" key="4">
    <source>
        <dbReference type="Proteomes" id="UP000460718"/>
    </source>
</evidence>
<comment type="caution">
    <text evidence="2">The sequence shown here is derived from an EMBL/GenBank/DDBJ whole genome shotgun (WGS) entry which is preliminary data.</text>
</comment>
<evidence type="ECO:0000313" key="3">
    <source>
        <dbReference type="EMBL" id="KAE9335239.1"/>
    </source>
</evidence>
<feature type="chain" id="PRO_5036379644" description="Secreted protein" evidence="1">
    <location>
        <begin position="23"/>
        <end position="62"/>
    </location>
</feature>
<name>A0A6A3HJQ1_9STRA</name>
<sequence>MLPVRNCKRCAFCSSILCFTLASFSCTVVRRCSCASSTATTTTIKSNCPTRSTQNKNEKNIS</sequence>
<dbReference type="AlphaFoldDB" id="A0A6A3HJQ1"/>
<evidence type="ECO:0000313" key="2">
    <source>
        <dbReference type="EMBL" id="KAE8970459.1"/>
    </source>
</evidence>
<gene>
    <name evidence="3" type="ORF">PF008_g13585</name>
    <name evidence="2" type="ORF">PF011_g26408</name>
</gene>